<dbReference type="InterPro" id="IPR052157">
    <property type="entry name" value="BCAA_transport_permease"/>
</dbReference>
<feature type="transmembrane region" description="Helical" evidence="9">
    <location>
        <begin position="61"/>
        <end position="82"/>
    </location>
</feature>
<dbReference type="PANTHER" id="PTHR11795">
    <property type="entry name" value="BRANCHED-CHAIN AMINO ACID TRANSPORT SYSTEM PERMEASE PROTEIN LIVH"/>
    <property type="match status" value="1"/>
</dbReference>
<evidence type="ECO:0000256" key="3">
    <source>
        <dbReference type="ARBA" id="ARBA00022475"/>
    </source>
</evidence>
<dbReference type="GO" id="GO:0006865">
    <property type="term" value="P:amino acid transport"/>
    <property type="evidence" value="ECO:0007669"/>
    <property type="project" value="UniProtKB-KW"/>
</dbReference>
<dbReference type="GO" id="GO:0022857">
    <property type="term" value="F:transmembrane transporter activity"/>
    <property type="evidence" value="ECO:0007669"/>
    <property type="project" value="InterPro"/>
</dbReference>
<dbReference type="GO" id="GO:0005886">
    <property type="term" value="C:plasma membrane"/>
    <property type="evidence" value="ECO:0007669"/>
    <property type="project" value="UniProtKB-SubCell"/>
</dbReference>
<keyword evidence="7 9" id="KW-0472">Membrane</keyword>
<protein>
    <submittedName>
        <fullName evidence="10">Branched-chain amino acid ABC transporter permease</fullName>
    </submittedName>
</protein>
<dbReference type="InterPro" id="IPR001851">
    <property type="entry name" value="ABC_transp_permease"/>
</dbReference>
<evidence type="ECO:0000256" key="9">
    <source>
        <dbReference type="SAM" id="Phobius"/>
    </source>
</evidence>
<feature type="transmembrane region" description="Helical" evidence="9">
    <location>
        <begin position="37"/>
        <end position="55"/>
    </location>
</feature>
<gene>
    <name evidence="10" type="ORF">IAA52_11840</name>
</gene>
<feature type="transmembrane region" description="Helical" evidence="9">
    <location>
        <begin position="231"/>
        <end position="257"/>
    </location>
</feature>
<dbReference type="CDD" id="cd06582">
    <property type="entry name" value="TM_PBP1_LivH_like"/>
    <property type="match status" value="1"/>
</dbReference>
<proteinExistence type="inferred from homology"/>
<evidence type="ECO:0000256" key="2">
    <source>
        <dbReference type="ARBA" id="ARBA00022448"/>
    </source>
</evidence>
<keyword evidence="3" id="KW-1003">Cell membrane</keyword>
<keyword evidence="4 9" id="KW-0812">Transmembrane</keyword>
<dbReference type="AlphaFoldDB" id="A0A9D0ZNB2"/>
<reference evidence="10" key="2">
    <citation type="journal article" date="2021" name="PeerJ">
        <title>Extensive microbial diversity within the chicken gut microbiome revealed by metagenomics and culture.</title>
        <authorList>
            <person name="Gilroy R."/>
            <person name="Ravi A."/>
            <person name="Getino M."/>
            <person name="Pursley I."/>
            <person name="Horton D.L."/>
            <person name="Alikhan N.F."/>
            <person name="Baker D."/>
            <person name="Gharbi K."/>
            <person name="Hall N."/>
            <person name="Watson M."/>
            <person name="Adriaenssens E.M."/>
            <person name="Foster-Nyarko E."/>
            <person name="Jarju S."/>
            <person name="Secka A."/>
            <person name="Antonio M."/>
            <person name="Oren A."/>
            <person name="Chaudhuri R.R."/>
            <person name="La Ragione R."/>
            <person name="Hildebrand F."/>
            <person name="Pallen M.J."/>
        </authorList>
    </citation>
    <scope>NUCLEOTIDE SEQUENCE</scope>
    <source>
        <strain evidence="10">ChiSjej6B24-2974</strain>
    </source>
</reference>
<feature type="transmembrane region" description="Helical" evidence="9">
    <location>
        <begin position="196"/>
        <end position="219"/>
    </location>
</feature>
<evidence type="ECO:0000313" key="11">
    <source>
        <dbReference type="Proteomes" id="UP000824260"/>
    </source>
</evidence>
<evidence type="ECO:0000313" key="10">
    <source>
        <dbReference type="EMBL" id="HIQ83778.1"/>
    </source>
</evidence>
<reference evidence="10" key="1">
    <citation type="submission" date="2020-10" db="EMBL/GenBank/DDBJ databases">
        <authorList>
            <person name="Gilroy R."/>
        </authorList>
    </citation>
    <scope>NUCLEOTIDE SEQUENCE</scope>
    <source>
        <strain evidence="10">ChiSjej6B24-2974</strain>
    </source>
</reference>
<comment type="caution">
    <text evidence="10">The sequence shown here is derived from an EMBL/GenBank/DDBJ whole genome shotgun (WGS) entry which is preliminary data.</text>
</comment>
<comment type="similarity">
    <text evidence="8">Belongs to the binding-protein-dependent transport system permease family. LivHM subfamily.</text>
</comment>
<feature type="transmembrane region" description="Helical" evidence="9">
    <location>
        <begin position="6"/>
        <end position="30"/>
    </location>
</feature>
<evidence type="ECO:0000256" key="5">
    <source>
        <dbReference type="ARBA" id="ARBA00022970"/>
    </source>
</evidence>
<organism evidence="10 11">
    <name type="scientific">Candidatus Pullichristensenella stercorigallinarum</name>
    <dbReference type="NCBI Taxonomy" id="2840909"/>
    <lineage>
        <taxon>Bacteria</taxon>
        <taxon>Bacillati</taxon>
        <taxon>Bacillota</taxon>
        <taxon>Clostridia</taxon>
        <taxon>Candidatus Pullichristensenella</taxon>
    </lineage>
</organism>
<comment type="subcellular location">
    <subcellularLocation>
        <location evidence="1">Cell membrane</location>
        <topology evidence="1">Multi-pass membrane protein</topology>
    </subcellularLocation>
</comment>
<dbReference type="EMBL" id="DVFZ01000108">
    <property type="protein sequence ID" value="HIQ83778.1"/>
    <property type="molecule type" value="Genomic_DNA"/>
</dbReference>
<keyword evidence="6 9" id="KW-1133">Transmembrane helix</keyword>
<dbReference type="Pfam" id="PF02653">
    <property type="entry name" value="BPD_transp_2"/>
    <property type="match status" value="1"/>
</dbReference>
<keyword evidence="2" id="KW-0813">Transport</keyword>
<dbReference type="Proteomes" id="UP000824260">
    <property type="component" value="Unassembled WGS sequence"/>
</dbReference>
<evidence type="ECO:0000256" key="4">
    <source>
        <dbReference type="ARBA" id="ARBA00022692"/>
    </source>
</evidence>
<keyword evidence="5" id="KW-0029">Amino-acid transport</keyword>
<feature type="transmembrane region" description="Helical" evidence="9">
    <location>
        <begin position="89"/>
        <end position="108"/>
    </location>
</feature>
<evidence type="ECO:0000256" key="1">
    <source>
        <dbReference type="ARBA" id="ARBA00004651"/>
    </source>
</evidence>
<name>A0A9D0ZNB2_9FIRM</name>
<evidence type="ECO:0000256" key="7">
    <source>
        <dbReference type="ARBA" id="ARBA00023136"/>
    </source>
</evidence>
<feature type="transmembrane region" description="Helical" evidence="9">
    <location>
        <begin position="149"/>
        <end position="166"/>
    </location>
</feature>
<evidence type="ECO:0000256" key="6">
    <source>
        <dbReference type="ARBA" id="ARBA00022989"/>
    </source>
</evidence>
<sequence length="297" mass="31521">MTLWRITQAVLNGLLSGGVYALIGVGITIIFGVMKMVNFAAGAYLVWGMYFTYLFNVITGLNAYALIPIVIVCMALFGFVTFKLSINKVIKVGGTSFILITVGLSFFLQNLAETIFGTQPLTVPSSLQQASLRVGSIANLPVVLSVPRLIAFGVMLVLVIGVNILLNKTILGRSMRATAEKPEVATMLGINTQRTYTVAFILGVAFAGLSGCIITPMYYVQASVGDIFRTAPLMVVVMGGMGNIKGALVAGLLVGIVEQVVSTMISADLGTVGICLLFLIILYIKPYGLFGKGERAA</sequence>
<accession>A0A9D0ZNB2</accession>
<evidence type="ECO:0000256" key="8">
    <source>
        <dbReference type="ARBA" id="ARBA00037998"/>
    </source>
</evidence>
<feature type="transmembrane region" description="Helical" evidence="9">
    <location>
        <begin position="264"/>
        <end position="284"/>
    </location>
</feature>
<dbReference type="PANTHER" id="PTHR11795:SF445">
    <property type="entry name" value="AMINO ACID ABC TRANSPORTER PERMEASE PROTEIN"/>
    <property type="match status" value="1"/>
</dbReference>